<keyword evidence="5 7" id="KW-0175">Coiled coil</keyword>
<evidence type="ECO:0000256" key="3">
    <source>
        <dbReference type="ARBA" id="ARBA00022490"/>
    </source>
</evidence>
<keyword evidence="6" id="KW-0131">Cell cycle</keyword>
<comment type="caution">
    <text evidence="9">The sequence shown here is derived from an EMBL/GenBank/DDBJ whole genome shotgun (WGS) entry which is preliminary data.</text>
</comment>
<dbReference type="GO" id="GO:0005737">
    <property type="term" value="C:cytoplasm"/>
    <property type="evidence" value="ECO:0007669"/>
    <property type="project" value="UniProtKB-SubCell"/>
</dbReference>
<dbReference type="EMBL" id="QZKU01000139">
    <property type="protein sequence ID" value="RJP15001.1"/>
    <property type="molecule type" value="Genomic_DNA"/>
</dbReference>
<evidence type="ECO:0000256" key="6">
    <source>
        <dbReference type="ARBA" id="ARBA00023306"/>
    </source>
</evidence>
<feature type="coiled-coil region" evidence="7">
    <location>
        <begin position="72"/>
        <end position="109"/>
    </location>
</feature>
<keyword evidence="3" id="KW-0963">Cytoplasm</keyword>
<feature type="compositionally biased region" description="Acidic residues" evidence="8">
    <location>
        <begin position="210"/>
        <end position="224"/>
    </location>
</feature>
<gene>
    <name evidence="9" type="ORF">C4520_20745</name>
</gene>
<dbReference type="AlphaFoldDB" id="A0A3A4NJJ8"/>
<evidence type="ECO:0000256" key="7">
    <source>
        <dbReference type="SAM" id="Coils"/>
    </source>
</evidence>
<feature type="compositionally biased region" description="Basic and acidic residues" evidence="8">
    <location>
        <begin position="225"/>
        <end position="236"/>
    </location>
</feature>
<dbReference type="PANTHER" id="PTHR35794">
    <property type="entry name" value="CELL DIVISION PROTEIN DIVIVA"/>
    <property type="match status" value="1"/>
</dbReference>
<dbReference type="InterPro" id="IPR019933">
    <property type="entry name" value="DivIVA_domain"/>
</dbReference>
<reference evidence="9 10" key="1">
    <citation type="journal article" date="2017" name="ISME J.">
        <title>Energy and carbon metabolisms in a deep terrestrial subsurface fluid microbial community.</title>
        <authorList>
            <person name="Momper L."/>
            <person name="Jungbluth S.P."/>
            <person name="Lee M.D."/>
            <person name="Amend J.P."/>
        </authorList>
    </citation>
    <scope>NUCLEOTIDE SEQUENCE [LARGE SCALE GENOMIC DNA]</scope>
    <source>
        <strain evidence="9">SURF_5</strain>
    </source>
</reference>
<evidence type="ECO:0000256" key="4">
    <source>
        <dbReference type="ARBA" id="ARBA00022618"/>
    </source>
</evidence>
<comment type="similarity">
    <text evidence="2">Belongs to the DivIVA family.</text>
</comment>
<feature type="coiled-coil region" evidence="7">
    <location>
        <begin position="133"/>
        <end position="167"/>
    </location>
</feature>
<protein>
    <submittedName>
        <fullName evidence="9">DivIVA domain-containing protein</fullName>
    </submittedName>
</protein>
<sequence length="236" mass="27835">MLWRQWTSVVSKKQSLPRSRVRSTEDGSWGGEKNLNQNITPNEILQKKFTQTLKGLKPEEVYDFLKFLAGEFEELLRRNMLMEEKVRQLEEAIEEYRHMENTLKNTLIASQKIGQEIKEEAERKSNLLIRESELDAARIIQKAKQRKEQLEEETYQLLNQHKRFRAEFMALLETHRKMVHTQDSRVLLDYELKGSQDSTPSAEPEIEHGDGDDDKSEVGEEEMKDLEILFPDEKEQ</sequence>
<evidence type="ECO:0000313" key="10">
    <source>
        <dbReference type="Proteomes" id="UP000265882"/>
    </source>
</evidence>
<feature type="region of interest" description="Disordered" evidence="8">
    <location>
        <begin position="192"/>
        <end position="236"/>
    </location>
</feature>
<dbReference type="Pfam" id="PF05103">
    <property type="entry name" value="DivIVA"/>
    <property type="match status" value="1"/>
</dbReference>
<comment type="subcellular location">
    <subcellularLocation>
        <location evidence="1">Cytoplasm</location>
    </subcellularLocation>
</comment>
<dbReference type="InterPro" id="IPR007793">
    <property type="entry name" value="DivIVA_fam"/>
</dbReference>
<evidence type="ECO:0000256" key="1">
    <source>
        <dbReference type="ARBA" id="ARBA00004496"/>
    </source>
</evidence>
<evidence type="ECO:0000256" key="5">
    <source>
        <dbReference type="ARBA" id="ARBA00023054"/>
    </source>
</evidence>
<evidence type="ECO:0000313" key="9">
    <source>
        <dbReference type="EMBL" id="RJP15001.1"/>
    </source>
</evidence>
<organism evidence="9 10">
    <name type="scientific">Abyssobacteria bacterium (strain SURF_5)</name>
    <dbReference type="NCBI Taxonomy" id="2093360"/>
    <lineage>
        <taxon>Bacteria</taxon>
        <taxon>Pseudomonadati</taxon>
        <taxon>Candidatus Hydrogenedentota</taxon>
        <taxon>Candidatus Abyssobacteria</taxon>
    </lineage>
</organism>
<dbReference type="NCBIfam" id="TIGR03544">
    <property type="entry name" value="DivI1A_domain"/>
    <property type="match status" value="1"/>
</dbReference>
<evidence type="ECO:0000256" key="2">
    <source>
        <dbReference type="ARBA" id="ARBA00009008"/>
    </source>
</evidence>
<dbReference type="GO" id="GO:0051301">
    <property type="term" value="P:cell division"/>
    <property type="evidence" value="ECO:0007669"/>
    <property type="project" value="UniProtKB-KW"/>
</dbReference>
<proteinExistence type="inferred from homology"/>
<dbReference type="Gene3D" id="6.10.250.660">
    <property type="match status" value="1"/>
</dbReference>
<evidence type="ECO:0000256" key="8">
    <source>
        <dbReference type="SAM" id="MobiDB-lite"/>
    </source>
</evidence>
<dbReference type="Proteomes" id="UP000265882">
    <property type="component" value="Unassembled WGS sequence"/>
</dbReference>
<accession>A0A3A4NJJ8</accession>
<name>A0A3A4NJJ8_ABYX5</name>
<dbReference type="PANTHER" id="PTHR35794:SF2">
    <property type="entry name" value="CELL DIVISION PROTEIN DIVIVA"/>
    <property type="match status" value="1"/>
</dbReference>
<keyword evidence="4" id="KW-0132">Cell division</keyword>